<evidence type="ECO:0000256" key="1">
    <source>
        <dbReference type="SAM" id="MobiDB-lite"/>
    </source>
</evidence>
<comment type="caution">
    <text evidence="2">The sequence shown here is derived from an EMBL/GenBank/DDBJ whole genome shotgun (WGS) entry which is preliminary data.</text>
</comment>
<keyword evidence="3" id="KW-1185">Reference proteome</keyword>
<reference evidence="2" key="1">
    <citation type="journal article" date="2022" name="bioRxiv">
        <title>Sequencing and chromosome-scale assembly of the giantPleurodeles waltlgenome.</title>
        <authorList>
            <person name="Brown T."/>
            <person name="Elewa A."/>
            <person name="Iarovenko S."/>
            <person name="Subramanian E."/>
            <person name="Araus A.J."/>
            <person name="Petzold A."/>
            <person name="Susuki M."/>
            <person name="Suzuki K.-i.T."/>
            <person name="Hayashi T."/>
            <person name="Toyoda A."/>
            <person name="Oliveira C."/>
            <person name="Osipova E."/>
            <person name="Leigh N.D."/>
            <person name="Simon A."/>
            <person name="Yun M.H."/>
        </authorList>
    </citation>
    <scope>NUCLEOTIDE SEQUENCE</scope>
    <source>
        <strain evidence="2">20211129_DDA</strain>
        <tissue evidence="2">Liver</tissue>
    </source>
</reference>
<gene>
    <name evidence="2" type="ORF">NDU88_001348</name>
</gene>
<dbReference type="Proteomes" id="UP001066276">
    <property type="component" value="Chromosome 8"/>
</dbReference>
<sequence length="131" mass="13897">MQLPLGSAHGITSGNIRARSEQSSGFVHPQQGSTDRYCHTPGPPAASVSPSAGGARPGRRPLHVCLRTGCRLRRLLPSGSQTAAQKPSDQPDVVTSRGENGAHPIEGVLFIVLKDDFWTPSMGVRLRGAHK</sequence>
<feature type="compositionally biased region" description="Polar residues" evidence="1">
    <location>
        <begin position="10"/>
        <end position="34"/>
    </location>
</feature>
<organism evidence="2 3">
    <name type="scientific">Pleurodeles waltl</name>
    <name type="common">Iberian ribbed newt</name>
    <dbReference type="NCBI Taxonomy" id="8319"/>
    <lineage>
        <taxon>Eukaryota</taxon>
        <taxon>Metazoa</taxon>
        <taxon>Chordata</taxon>
        <taxon>Craniata</taxon>
        <taxon>Vertebrata</taxon>
        <taxon>Euteleostomi</taxon>
        <taxon>Amphibia</taxon>
        <taxon>Batrachia</taxon>
        <taxon>Caudata</taxon>
        <taxon>Salamandroidea</taxon>
        <taxon>Salamandridae</taxon>
        <taxon>Pleurodelinae</taxon>
        <taxon>Pleurodeles</taxon>
    </lineage>
</organism>
<accession>A0AAV7NAH4</accession>
<feature type="region of interest" description="Disordered" evidence="1">
    <location>
        <begin position="1"/>
        <end position="60"/>
    </location>
</feature>
<dbReference type="EMBL" id="JANPWB010000012">
    <property type="protein sequence ID" value="KAJ1113091.1"/>
    <property type="molecule type" value="Genomic_DNA"/>
</dbReference>
<feature type="region of interest" description="Disordered" evidence="1">
    <location>
        <begin position="76"/>
        <end position="101"/>
    </location>
</feature>
<feature type="compositionally biased region" description="Polar residues" evidence="1">
    <location>
        <begin position="78"/>
        <end position="88"/>
    </location>
</feature>
<protein>
    <submittedName>
        <fullName evidence="2">Uncharacterized protein</fullName>
    </submittedName>
</protein>
<evidence type="ECO:0000313" key="2">
    <source>
        <dbReference type="EMBL" id="KAJ1113091.1"/>
    </source>
</evidence>
<dbReference type="AlphaFoldDB" id="A0AAV7NAH4"/>
<evidence type="ECO:0000313" key="3">
    <source>
        <dbReference type="Proteomes" id="UP001066276"/>
    </source>
</evidence>
<name>A0AAV7NAH4_PLEWA</name>
<proteinExistence type="predicted"/>
<feature type="compositionally biased region" description="Low complexity" evidence="1">
    <location>
        <begin position="45"/>
        <end position="54"/>
    </location>
</feature>